<evidence type="ECO:0000313" key="4">
    <source>
        <dbReference type="Proteomes" id="UP000801492"/>
    </source>
</evidence>
<reference evidence="3" key="1">
    <citation type="submission" date="2019-08" db="EMBL/GenBank/DDBJ databases">
        <title>The genome of the North American firefly Photinus pyralis.</title>
        <authorList>
            <consortium name="Photinus pyralis genome working group"/>
            <person name="Fallon T.R."/>
            <person name="Sander Lower S.E."/>
            <person name="Weng J.-K."/>
        </authorList>
    </citation>
    <scope>NUCLEOTIDE SEQUENCE</scope>
    <source>
        <strain evidence="3">TRF0915ILg1</strain>
        <tissue evidence="3">Whole body</tissue>
    </source>
</reference>
<dbReference type="PANTHER" id="PTHR47055">
    <property type="entry name" value="DDE_TNP_1_7 DOMAIN-CONTAINING PROTEIN"/>
    <property type="match status" value="1"/>
</dbReference>
<evidence type="ECO:0000259" key="2">
    <source>
        <dbReference type="Pfam" id="PF13843"/>
    </source>
</evidence>
<feature type="domain" description="PiggyBac transposable element-derived protein" evidence="2">
    <location>
        <begin position="92"/>
        <end position="152"/>
    </location>
</feature>
<keyword evidence="4" id="KW-1185">Reference proteome</keyword>
<dbReference type="InterPro" id="IPR052638">
    <property type="entry name" value="PiggyBac_TE-derived"/>
</dbReference>
<accession>A0A8K0G0Q4</accession>
<dbReference type="EMBL" id="VTPC01090738">
    <property type="protein sequence ID" value="KAF2881459.1"/>
    <property type="molecule type" value="Genomic_DNA"/>
</dbReference>
<feature type="domain" description="PiggyBac transposable element-derived protein" evidence="2">
    <location>
        <begin position="254"/>
        <end position="331"/>
    </location>
</feature>
<evidence type="ECO:0000256" key="1">
    <source>
        <dbReference type="SAM" id="MobiDB-lite"/>
    </source>
</evidence>
<proteinExistence type="predicted"/>
<feature type="compositionally biased region" description="Low complexity" evidence="1">
    <location>
        <begin position="449"/>
        <end position="459"/>
    </location>
</feature>
<evidence type="ECO:0000313" key="3">
    <source>
        <dbReference type="EMBL" id="KAF2881459.1"/>
    </source>
</evidence>
<protein>
    <recommendedName>
        <fullName evidence="2">PiggyBac transposable element-derived protein domain-containing protein</fullName>
    </recommendedName>
</protein>
<sequence>MMKRVFKLNNKKDCDILRELLANCSEQSDQNDEYEFDGNNEEYVGPSQDFSGLEQPIQFYEQFITDDLTSMIAIETNRYVEQQIAIKRGIDTKSLTKPTQIVLTPAEEILNKGHLIAMDNYYYSPELYDLLCQLKTDATGTVRVNREQLPKRNGGVMHHRQCRIPTLLFFLSYWKRPLNLNKLIEELENEQLPDDVVIFPPEDANGENTDEDSGDKDLVQISNLPGSQLRAEAITNLTRSTTSDSSEDEDDIPGYVCVPRRDMYWKRSPDSTHDLIANAMSRNRFRFIMQNLHCSNNANLDIQDKFSKVRPLIDATNQRFIDLAPQEESMGSSTTIQDKYKQFGVGASIVLQFVDTLENKASNISYDIYFDNFCTTLQLLEELKSRGHEGTGTIRENRLGKDCKIMVSDTLKKKESETVLLPPNPKNHHLNTIPSNSCFHSDTGQLPLSTRRQPQTTRRSPPPRFTVPAIINRFGICDNKNSREEKKAEDELAAFRDVFYITADEQLTKFRERCFFE</sequence>
<feature type="compositionally biased region" description="Polar residues" evidence="1">
    <location>
        <begin position="430"/>
        <end position="448"/>
    </location>
</feature>
<name>A0A8K0G0Q4_IGNLU</name>
<dbReference type="Proteomes" id="UP000801492">
    <property type="component" value="Unassembled WGS sequence"/>
</dbReference>
<dbReference type="InterPro" id="IPR029526">
    <property type="entry name" value="PGBD"/>
</dbReference>
<organism evidence="3 4">
    <name type="scientific">Ignelater luminosus</name>
    <name type="common">Cucubano</name>
    <name type="synonym">Pyrophorus luminosus</name>
    <dbReference type="NCBI Taxonomy" id="2038154"/>
    <lineage>
        <taxon>Eukaryota</taxon>
        <taxon>Metazoa</taxon>
        <taxon>Ecdysozoa</taxon>
        <taxon>Arthropoda</taxon>
        <taxon>Hexapoda</taxon>
        <taxon>Insecta</taxon>
        <taxon>Pterygota</taxon>
        <taxon>Neoptera</taxon>
        <taxon>Endopterygota</taxon>
        <taxon>Coleoptera</taxon>
        <taxon>Polyphaga</taxon>
        <taxon>Elateriformia</taxon>
        <taxon>Elateroidea</taxon>
        <taxon>Elateridae</taxon>
        <taxon>Agrypninae</taxon>
        <taxon>Pyrophorini</taxon>
        <taxon>Ignelater</taxon>
    </lineage>
</organism>
<feature type="region of interest" description="Disordered" evidence="1">
    <location>
        <begin position="419"/>
        <end position="465"/>
    </location>
</feature>
<dbReference type="Pfam" id="PF13843">
    <property type="entry name" value="DDE_Tnp_1_7"/>
    <property type="match status" value="3"/>
</dbReference>
<dbReference type="PANTHER" id="PTHR47055:SF3">
    <property type="entry name" value="PHORBOL-ESTER_DAG-TYPE DOMAIN-CONTAINING PROTEIN"/>
    <property type="match status" value="1"/>
</dbReference>
<comment type="caution">
    <text evidence="3">The sequence shown here is derived from an EMBL/GenBank/DDBJ whole genome shotgun (WGS) entry which is preliminary data.</text>
</comment>
<gene>
    <name evidence="3" type="ORF">ILUMI_24711</name>
</gene>
<dbReference type="AlphaFoldDB" id="A0A8K0G0Q4"/>
<feature type="domain" description="PiggyBac transposable element-derived protein" evidence="2">
    <location>
        <begin position="341"/>
        <end position="399"/>
    </location>
</feature>
<dbReference type="GO" id="GO:0043565">
    <property type="term" value="F:sequence-specific DNA binding"/>
    <property type="evidence" value="ECO:0007669"/>
    <property type="project" value="TreeGrafter"/>
</dbReference>